<evidence type="ECO:0000256" key="1">
    <source>
        <dbReference type="SAM" id="MobiDB-lite"/>
    </source>
</evidence>
<feature type="region of interest" description="Disordered" evidence="1">
    <location>
        <begin position="1"/>
        <end position="22"/>
    </location>
</feature>
<evidence type="ECO:0000313" key="3">
    <source>
        <dbReference type="Proteomes" id="UP000018468"/>
    </source>
</evidence>
<sequence length="642" mass="71333">MRHSQNPTVTDPPSSPRTLSTFRPSRKSEWLRSALTHHYDPDPGVENEIVVLATGIDQYLQEIFHHLAYYSGDDLVSAEDFRLLCAVLGILEAEQGEEEKAAGEETLGICSRLPPELGFKEFHSRLCGYFCLRSGGSKADARLPVAEETEHIEREIRLRWPRVRRRKCVSFDLSKDVPSGKKQIHRSGSILKLDNLHRCSEESEDETDSGPQGAAWSQLEMENASLRELVEDLRAALQGSDARCLALEVAARRQGEGSPRDTGRKKAPADRDPRADRSARGTRALLRELELVRASRDGQLEEAVRFNQRLEEELGAAAGEARRLGELVSWLQHENGDIKRKAEDARSALVTGLAKVREMQGQASLVPALEGRVQELEAEIQSHSDSDNVVFVFSYVFSLLILSNGQAFAGPCVLVAFAREEGLQRAVEGRAASDEEEERGREEGQCCLVEVKRLISRLHCCAKGCQNAAARQLLISQTCYHGNPPDGISMTAELRGRSRKSHARSEEKERGTERESELEKLLCSVGKDLQLKQEEAEMLRLELQMVETERVRLSLLEEKLADVLTLLLQLRSKNISRRALGKILMDTLEVCSKAGHGPSHSLQVLDTLCQQLLACELLCECSGGQPGSRNPRGTANPLLISC</sequence>
<dbReference type="GeneTree" id="ENSGT00940000163561"/>
<dbReference type="OMA" id="TCSKTDA"/>
<dbReference type="InterPro" id="IPR031601">
    <property type="entry name" value="CCD48"/>
</dbReference>
<dbReference type="eggNOG" id="ENOG502QWKD">
    <property type="taxonomic scope" value="Eukaryota"/>
</dbReference>
<evidence type="ECO:0000313" key="2">
    <source>
        <dbReference type="Ensembl" id="ENSLOCP00000014632.1"/>
    </source>
</evidence>
<protein>
    <recommendedName>
        <fullName evidence="4">EF-hand and coiled-coil domain containing 1</fullName>
    </recommendedName>
</protein>
<dbReference type="GO" id="GO:0005829">
    <property type="term" value="C:cytosol"/>
    <property type="evidence" value="ECO:0000318"/>
    <property type="project" value="GO_Central"/>
</dbReference>
<dbReference type="AlphaFoldDB" id="W5N1X3"/>
<reference evidence="2" key="2">
    <citation type="submission" date="2025-08" db="UniProtKB">
        <authorList>
            <consortium name="Ensembl"/>
        </authorList>
    </citation>
    <scope>IDENTIFICATION</scope>
</reference>
<dbReference type="HOGENOM" id="CLU_456299_0_0_1"/>
<reference evidence="2" key="3">
    <citation type="submission" date="2025-09" db="UniProtKB">
        <authorList>
            <consortium name="Ensembl"/>
        </authorList>
    </citation>
    <scope>IDENTIFICATION</scope>
</reference>
<name>W5N1X3_LEPOC</name>
<feature type="compositionally biased region" description="Basic and acidic residues" evidence="1">
    <location>
        <begin position="503"/>
        <end position="515"/>
    </location>
</feature>
<dbReference type="EMBL" id="AHAT01016692">
    <property type="status" value="NOT_ANNOTATED_CDS"/>
    <property type="molecule type" value="Genomic_DNA"/>
</dbReference>
<organism evidence="2 3">
    <name type="scientific">Lepisosteus oculatus</name>
    <name type="common">Spotted gar</name>
    <dbReference type="NCBI Taxonomy" id="7918"/>
    <lineage>
        <taxon>Eukaryota</taxon>
        <taxon>Metazoa</taxon>
        <taxon>Chordata</taxon>
        <taxon>Craniata</taxon>
        <taxon>Vertebrata</taxon>
        <taxon>Euteleostomi</taxon>
        <taxon>Actinopterygii</taxon>
        <taxon>Neopterygii</taxon>
        <taxon>Holostei</taxon>
        <taxon>Semionotiformes</taxon>
        <taxon>Lepisosteidae</taxon>
        <taxon>Lepisosteus</taxon>
    </lineage>
</organism>
<keyword evidence="3" id="KW-1185">Reference proteome</keyword>
<reference evidence="3" key="1">
    <citation type="submission" date="2011-12" db="EMBL/GenBank/DDBJ databases">
        <title>The Draft Genome of Lepisosteus oculatus.</title>
        <authorList>
            <consortium name="The Broad Institute Genome Assembly &amp; Analysis Group"/>
            <consortium name="Computational R&amp;D Group"/>
            <consortium name="and Sequencing Platform"/>
            <person name="Di Palma F."/>
            <person name="Alfoldi J."/>
            <person name="Johnson J."/>
            <person name="Berlin A."/>
            <person name="Gnerre S."/>
            <person name="Jaffe D."/>
            <person name="MacCallum I."/>
            <person name="Young S."/>
            <person name="Walker B.J."/>
            <person name="Lander E.S."/>
            <person name="Lindblad-Toh K."/>
        </authorList>
    </citation>
    <scope>NUCLEOTIDE SEQUENCE [LARGE SCALE GENOMIC DNA]</scope>
</reference>
<dbReference type="Bgee" id="ENSLOCG00000011898">
    <property type="expression patterns" value="Expressed in intestine and 9 other cell types or tissues"/>
</dbReference>
<dbReference type="Ensembl" id="ENSLOCT00000014661.1">
    <property type="protein sequence ID" value="ENSLOCP00000014632.1"/>
    <property type="gene ID" value="ENSLOCG00000011898.1"/>
</dbReference>
<proteinExistence type="predicted"/>
<dbReference type="InParanoid" id="W5N1X3"/>
<feature type="region of interest" description="Disordered" evidence="1">
    <location>
        <begin position="493"/>
        <end position="515"/>
    </location>
</feature>
<accession>W5N1X3</accession>
<feature type="region of interest" description="Disordered" evidence="1">
    <location>
        <begin position="252"/>
        <end position="280"/>
    </location>
</feature>
<evidence type="ECO:0008006" key="4">
    <source>
        <dbReference type="Google" id="ProtNLM"/>
    </source>
</evidence>
<dbReference type="Proteomes" id="UP000018468">
    <property type="component" value="Linkage group LG3"/>
</dbReference>
<dbReference type="Pfam" id="PF15799">
    <property type="entry name" value="CCD48"/>
    <property type="match status" value="3"/>
</dbReference>